<proteinExistence type="predicted"/>
<gene>
    <name evidence="1" type="ORF">L6452_27187</name>
</gene>
<sequence length="72" mass="8241">MKNKKSKPIPSIQPRPFTVIHMPRIFLFSILCSHTHPPSNQTNPHQFNSLVLSAAVADELFVFFFPFTLDCI</sequence>
<name>A0ACB8ZVF9_ARCLA</name>
<dbReference type="EMBL" id="CM042055">
    <property type="protein sequence ID" value="KAI3701822.1"/>
    <property type="molecule type" value="Genomic_DNA"/>
</dbReference>
<keyword evidence="2" id="KW-1185">Reference proteome</keyword>
<comment type="caution">
    <text evidence="1">The sequence shown here is derived from an EMBL/GenBank/DDBJ whole genome shotgun (WGS) entry which is preliminary data.</text>
</comment>
<evidence type="ECO:0000313" key="2">
    <source>
        <dbReference type="Proteomes" id="UP001055879"/>
    </source>
</evidence>
<accession>A0ACB8ZVF9</accession>
<reference evidence="2" key="1">
    <citation type="journal article" date="2022" name="Mol. Ecol. Resour.">
        <title>The genomes of chicory, endive, great burdock and yacon provide insights into Asteraceae palaeo-polyploidization history and plant inulin production.</title>
        <authorList>
            <person name="Fan W."/>
            <person name="Wang S."/>
            <person name="Wang H."/>
            <person name="Wang A."/>
            <person name="Jiang F."/>
            <person name="Liu H."/>
            <person name="Zhao H."/>
            <person name="Xu D."/>
            <person name="Zhang Y."/>
        </authorList>
    </citation>
    <scope>NUCLEOTIDE SEQUENCE [LARGE SCALE GENOMIC DNA]</scope>
    <source>
        <strain evidence="2">cv. Niubang</strain>
    </source>
</reference>
<dbReference type="Proteomes" id="UP001055879">
    <property type="component" value="Linkage Group LG09"/>
</dbReference>
<reference evidence="1 2" key="2">
    <citation type="journal article" date="2022" name="Mol. Ecol. Resour.">
        <title>The genomes of chicory, endive, great burdock and yacon provide insights into Asteraceae paleo-polyploidization history and plant inulin production.</title>
        <authorList>
            <person name="Fan W."/>
            <person name="Wang S."/>
            <person name="Wang H."/>
            <person name="Wang A."/>
            <person name="Jiang F."/>
            <person name="Liu H."/>
            <person name="Zhao H."/>
            <person name="Xu D."/>
            <person name="Zhang Y."/>
        </authorList>
    </citation>
    <scope>NUCLEOTIDE SEQUENCE [LARGE SCALE GENOMIC DNA]</scope>
    <source>
        <strain evidence="2">cv. Niubang</strain>
    </source>
</reference>
<protein>
    <submittedName>
        <fullName evidence="1">Uncharacterized protein</fullName>
    </submittedName>
</protein>
<evidence type="ECO:0000313" key="1">
    <source>
        <dbReference type="EMBL" id="KAI3701822.1"/>
    </source>
</evidence>
<organism evidence="1 2">
    <name type="scientific">Arctium lappa</name>
    <name type="common">Greater burdock</name>
    <name type="synonym">Lappa major</name>
    <dbReference type="NCBI Taxonomy" id="4217"/>
    <lineage>
        <taxon>Eukaryota</taxon>
        <taxon>Viridiplantae</taxon>
        <taxon>Streptophyta</taxon>
        <taxon>Embryophyta</taxon>
        <taxon>Tracheophyta</taxon>
        <taxon>Spermatophyta</taxon>
        <taxon>Magnoliopsida</taxon>
        <taxon>eudicotyledons</taxon>
        <taxon>Gunneridae</taxon>
        <taxon>Pentapetalae</taxon>
        <taxon>asterids</taxon>
        <taxon>campanulids</taxon>
        <taxon>Asterales</taxon>
        <taxon>Asteraceae</taxon>
        <taxon>Carduoideae</taxon>
        <taxon>Cardueae</taxon>
        <taxon>Arctiinae</taxon>
        <taxon>Arctium</taxon>
    </lineage>
</organism>